<dbReference type="GO" id="GO:0005576">
    <property type="term" value="C:extracellular region"/>
    <property type="evidence" value="ECO:0007669"/>
    <property type="project" value="UniProtKB-SubCell"/>
</dbReference>
<evidence type="ECO:0000256" key="3">
    <source>
        <dbReference type="ARBA" id="ARBA00022525"/>
    </source>
</evidence>
<comment type="similarity">
    <text evidence="2">Belongs to the DIPK family.</text>
</comment>
<evidence type="ECO:0000256" key="2">
    <source>
        <dbReference type="ARBA" id="ARBA00006338"/>
    </source>
</evidence>
<organism evidence="7 8">
    <name type="scientific">Drosophila gunungcola</name>
    <name type="common">fruit fly</name>
    <dbReference type="NCBI Taxonomy" id="103775"/>
    <lineage>
        <taxon>Eukaryota</taxon>
        <taxon>Metazoa</taxon>
        <taxon>Ecdysozoa</taxon>
        <taxon>Arthropoda</taxon>
        <taxon>Hexapoda</taxon>
        <taxon>Insecta</taxon>
        <taxon>Pterygota</taxon>
        <taxon>Neoptera</taxon>
        <taxon>Endopterygota</taxon>
        <taxon>Diptera</taxon>
        <taxon>Brachycera</taxon>
        <taxon>Muscomorpha</taxon>
        <taxon>Ephydroidea</taxon>
        <taxon>Drosophilidae</taxon>
        <taxon>Drosophila</taxon>
        <taxon>Sophophora</taxon>
    </lineage>
</organism>
<keyword evidence="5" id="KW-0175">Coiled coil</keyword>
<feature type="coiled-coil region" evidence="5">
    <location>
        <begin position="99"/>
        <end position="126"/>
    </location>
</feature>
<comment type="caution">
    <text evidence="7">The sequence shown here is derived from an EMBL/GenBank/DDBJ whole genome shotgun (WGS) entry which is preliminary data.</text>
</comment>
<evidence type="ECO:0000256" key="4">
    <source>
        <dbReference type="ARBA" id="ARBA00022729"/>
    </source>
</evidence>
<dbReference type="AlphaFoldDB" id="A0A9P9YFG2"/>
<dbReference type="Proteomes" id="UP001059596">
    <property type="component" value="Unassembled WGS sequence"/>
</dbReference>
<accession>A0A9P9YFG2</accession>
<feature type="domain" description="FAM69 protein-kinase" evidence="6">
    <location>
        <begin position="165"/>
        <end position="327"/>
    </location>
</feature>
<keyword evidence="8" id="KW-1185">Reference proteome</keyword>
<evidence type="ECO:0000256" key="1">
    <source>
        <dbReference type="ARBA" id="ARBA00004613"/>
    </source>
</evidence>
<sequence>ISPPVMHLSPGQLKVVLILALLQELQVKPQRNVFQELLEKDLRLCPACFPDQREHCEDFFRKISEPSDWSRLMKAVSLLFDRRMVYFVELKEEDQVTQLVAKRKHIDQWKVNSKDLENEFLELKERLGGFHLCRTYPRKPRFVSYLEQRGHASASVWFYMMHYVSPLLMQELYSLDFPVPRTFASCGLTHFQSYAGRSLTHYVQAEEDLRLKLAIQLLQLALKLTVGFSDFRIYLTDFTADNLAYDEASRKVIVIDLDSVVLVDAQSTLGQVQKYEPLPGEGFTFDVSALCSGQQLDANVYQACLLVRDVLLKNVDNKRLQLLLEQCVWCQDDLCDMRFQKAYDLIKLLDS</sequence>
<dbReference type="InterPro" id="IPR020519">
    <property type="entry name" value="DIPK2A/B"/>
</dbReference>
<keyword evidence="4" id="KW-0732">Signal</keyword>
<name>A0A9P9YFG2_9MUSC</name>
<evidence type="ECO:0000313" key="7">
    <source>
        <dbReference type="EMBL" id="KAI8035851.1"/>
    </source>
</evidence>
<dbReference type="PANTHER" id="PTHR32073:SF7">
    <property type="entry name" value="GH11358P"/>
    <property type="match status" value="1"/>
</dbReference>
<dbReference type="EMBL" id="JAMKOV010000028">
    <property type="protein sequence ID" value="KAI8035851.1"/>
    <property type="molecule type" value="Genomic_DNA"/>
</dbReference>
<dbReference type="InterPro" id="IPR022049">
    <property type="entry name" value="FAM69_kinase_dom"/>
</dbReference>
<keyword evidence="3" id="KW-0964">Secreted</keyword>
<dbReference type="Pfam" id="PF12260">
    <property type="entry name" value="PIP49_C"/>
    <property type="match status" value="1"/>
</dbReference>
<dbReference type="PANTHER" id="PTHR32073">
    <property type="entry name" value="GH11358P"/>
    <property type="match status" value="1"/>
</dbReference>
<reference evidence="7" key="1">
    <citation type="journal article" date="2023" name="Genome Biol. Evol.">
        <title>Long-read-based Genome Assembly of Drosophila gunungcola Reveals Fewer Chemosensory Genes in Flower-breeding Species.</title>
        <authorList>
            <person name="Negi A."/>
            <person name="Liao B.Y."/>
            <person name="Yeh S.D."/>
        </authorList>
    </citation>
    <scope>NUCLEOTIDE SEQUENCE</scope>
    <source>
        <strain evidence="7">Sukarami</strain>
    </source>
</reference>
<protein>
    <recommendedName>
        <fullName evidence="6">FAM69 protein-kinase domain-containing protein</fullName>
    </recommendedName>
</protein>
<evidence type="ECO:0000259" key="6">
    <source>
        <dbReference type="Pfam" id="PF12260"/>
    </source>
</evidence>
<gene>
    <name evidence="7" type="ORF">M5D96_011282</name>
</gene>
<feature type="non-terminal residue" evidence="7">
    <location>
        <position position="1"/>
    </location>
</feature>
<evidence type="ECO:0000256" key="5">
    <source>
        <dbReference type="SAM" id="Coils"/>
    </source>
</evidence>
<proteinExistence type="inferred from homology"/>
<comment type="subcellular location">
    <subcellularLocation>
        <location evidence="1">Secreted</location>
    </subcellularLocation>
</comment>
<evidence type="ECO:0000313" key="8">
    <source>
        <dbReference type="Proteomes" id="UP001059596"/>
    </source>
</evidence>